<feature type="domain" description="Tyrosine specific protein phosphatases" evidence="5">
    <location>
        <begin position="413"/>
        <end position="485"/>
    </location>
</feature>
<dbReference type="Pfam" id="PF25361">
    <property type="entry name" value="AAA_lid_RFC1"/>
    <property type="match status" value="1"/>
</dbReference>
<protein>
    <recommendedName>
        <fullName evidence="8">AAA+ ATPase domain-containing protein</fullName>
    </recommendedName>
</protein>
<dbReference type="Gene3D" id="1.10.8.60">
    <property type="match status" value="1"/>
</dbReference>
<dbReference type="PROSITE" id="PS50056">
    <property type="entry name" value="TYR_PHOSPHATASE_2"/>
    <property type="match status" value="1"/>
</dbReference>
<dbReference type="CDD" id="cd00009">
    <property type="entry name" value="AAA"/>
    <property type="match status" value="1"/>
</dbReference>
<gene>
    <name evidence="6" type="ORF">QR680_008710</name>
</gene>
<reference evidence="6" key="1">
    <citation type="submission" date="2023-06" db="EMBL/GenBank/DDBJ databases">
        <title>Genomic analysis of the entomopathogenic nematode Steinernema hermaphroditum.</title>
        <authorList>
            <person name="Schwarz E.M."/>
            <person name="Heppert J.K."/>
            <person name="Baniya A."/>
            <person name="Schwartz H.T."/>
            <person name="Tan C.-H."/>
            <person name="Antoshechkin I."/>
            <person name="Sternberg P.W."/>
            <person name="Goodrich-Blair H."/>
            <person name="Dillman A.R."/>
        </authorList>
    </citation>
    <scope>NUCLEOTIDE SEQUENCE</scope>
    <source>
        <strain evidence="6">PS9179</strain>
        <tissue evidence="6">Whole animal</tissue>
    </source>
</reference>
<evidence type="ECO:0000313" key="6">
    <source>
        <dbReference type="EMBL" id="KAK0424521.1"/>
    </source>
</evidence>
<dbReference type="GO" id="GO:0016887">
    <property type="term" value="F:ATP hydrolysis activity"/>
    <property type="evidence" value="ECO:0007669"/>
    <property type="project" value="InterPro"/>
</dbReference>
<dbReference type="SUPFAM" id="SSF52540">
    <property type="entry name" value="P-loop containing nucleoside triphosphate hydrolases"/>
    <property type="match status" value="1"/>
</dbReference>
<dbReference type="CDD" id="cd18140">
    <property type="entry name" value="HLD_clamp_RFC"/>
    <property type="match status" value="1"/>
</dbReference>
<dbReference type="SMART" id="SM00382">
    <property type="entry name" value="AAA"/>
    <property type="match status" value="1"/>
</dbReference>
<organism evidence="6 7">
    <name type="scientific">Steinernema hermaphroditum</name>
    <dbReference type="NCBI Taxonomy" id="289476"/>
    <lineage>
        <taxon>Eukaryota</taxon>
        <taxon>Metazoa</taxon>
        <taxon>Ecdysozoa</taxon>
        <taxon>Nematoda</taxon>
        <taxon>Chromadorea</taxon>
        <taxon>Rhabditida</taxon>
        <taxon>Tylenchina</taxon>
        <taxon>Panagrolaimomorpha</taxon>
        <taxon>Strongyloidoidea</taxon>
        <taxon>Steinernematidae</taxon>
        <taxon>Steinernema</taxon>
    </lineage>
</organism>
<dbReference type="InterPro" id="IPR003959">
    <property type="entry name" value="ATPase_AAA_core"/>
</dbReference>
<dbReference type="GO" id="GO:0004725">
    <property type="term" value="F:protein tyrosine phosphatase activity"/>
    <property type="evidence" value="ECO:0007669"/>
    <property type="project" value="InterPro"/>
</dbReference>
<dbReference type="Proteomes" id="UP001175271">
    <property type="component" value="Unassembled WGS sequence"/>
</dbReference>
<dbReference type="InterPro" id="IPR052782">
    <property type="entry name" value="Oocyte-zygote_transition_reg"/>
</dbReference>
<dbReference type="InterPro" id="IPR027417">
    <property type="entry name" value="P-loop_NTPase"/>
</dbReference>
<feature type="domain" description="Tyrosine-protein phosphatase" evidence="4">
    <location>
        <begin position="244"/>
        <end position="494"/>
    </location>
</feature>
<evidence type="ECO:0000256" key="3">
    <source>
        <dbReference type="ARBA" id="ARBA00022840"/>
    </source>
</evidence>
<evidence type="ECO:0000256" key="2">
    <source>
        <dbReference type="ARBA" id="ARBA00022741"/>
    </source>
</evidence>
<keyword evidence="2" id="KW-0547">Nucleotide-binding</keyword>
<dbReference type="InterPro" id="IPR016130">
    <property type="entry name" value="Tyr_Pase_AS"/>
</dbReference>
<dbReference type="InterPro" id="IPR003593">
    <property type="entry name" value="AAA+_ATPase"/>
</dbReference>
<dbReference type="GO" id="GO:0005524">
    <property type="term" value="F:ATP binding"/>
    <property type="evidence" value="ECO:0007669"/>
    <property type="project" value="UniProtKB-KW"/>
</dbReference>
<evidence type="ECO:0000256" key="1">
    <source>
        <dbReference type="ARBA" id="ARBA00022705"/>
    </source>
</evidence>
<accession>A0AA39IHM1</accession>
<dbReference type="PRINTS" id="PR00700">
    <property type="entry name" value="PRTYPHPHTASE"/>
</dbReference>
<dbReference type="PANTHER" id="PTHR46163">
    <property type="entry name" value="TYROSINE-PROTEIN PHOSPHATASE-RELATED"/>
    <property type="match status" value="1"/>
</dbReference>
<dbReference type="SMART" id="SM00404">
    <property type="entry name" value="PTPc_motif"/>
    <property type="match status" value="1"/>
</dbReference>
<dbReference type="InterPro" id="IPR003595">
    <property type="entry name" value="Tyr_Pase_cat"/>
</dbReference>
<evidence type="ECO:0000259" key="4">
    <source>
        <dbReference type="PROSITE" id="PS50055"/>
    </source>
</evidence>
<dbReference type="Pfam" id="PF00004">
    <property type="entry name" value="AAA"/>
    <property type="match status" value="1"/>
</dbReference>
<dbReference type="InterPro" id="IPR000387">
    <property type="entry name" value="Tyr_Pase_dom"/>
</dbReference>
<dbReference type="CDD" id="cd00047">
    <property type="entry name" value="PTPc"/>
    <property type="match status" value="1"/>
</dbReference>
<evidence type="ECO:0000313" key="7">
    <source>
        <dbReference type="Proteomes" id="UP001175271"/>
    </source>
</evidence>
<keyword evidence="7" id="KW-1185">Reference proteome</keyword>
<dbReference type="InterPro" id="IPR047854">
    <property type="entry name" value="RFC_lid"/>
</dbReference>
<keyword evidence="3" id="KW-0067">ATP-binding</keyword>
<comment type="caution">
    <text evidence="6">The sequence shown here is derived from an EMBL/GenBank/DDBJ whole genome shotgun (WGS) entry which is preliminary data.</text>
</comment>
<dbReference type="PROSITE" id="PS00383">
    <property type="entry name" value="TYR_PHOSPHATASE_1"/>
    <property type="match status" value="1"/>
</dbReference>
<name>A0AA39IHM1_9BILA</name>
<dbReference type="Pfam" id="PF00102">
    <property type="entry name" value="Y_phosphatase"/>
    <property type="match status" value="1"/>
</dbReference>
<proteinExistence type="predicted"/>
<dbReference type="GO" id="GO:0006260">
    <property type="term" value="P:DNA replication"/>
    <property type="evidence" value="ECO:0007669"/>
    <property type="project" value="UniProtKB-KW"/>
</dbReference>
<keyword evidence="1" id="KW-0235">DNA replication</keyword>
<dbReference type="InterPro" id="IPR000242">
    <property type="entry name" value="PTP_cat"/>
</dbReference>
<dbReference type="EMBL" id="JAUCMV010000001">
    <property type="protein sequence ID" value="KAK0424521.1"/>
    <property type="molecule type" value="Genomic_DNA"/>
</dbReference>
<dbReference type="InterPro" id="IPR029021">
    <property type="entry name" value="Prot-tyrosine_phosphatase-like"/>
</dbReference>
<evidence type="ECO:0000259" key="5">
    <source>
        <dbReference type="PROSITE" id="PS50056"/>
    </source>
</evidence>
<dbReference type="SUPFAM" id="SSF52799">
    <property type="entry name" value="(Phosphotyrosine protein) phosphatases II"/>
    <property type="match status" value="1"/>
</dbReference>
<evidence type="ECO:0008006" key="8">
    <source>
        <dbReference type="Google" id="ProtNLM"/>
    </source>
</evidence>
<dbReference type="Gene3D" id="3.40.50.300">
    <property type="entry name" value="P-loop containing nucleotide triphosphate hydrolases"/>
    <property type="match status" value="1"/>
</dbReference>
<dbReference type="PROSITE" id="PS50055">
    <property type="entry name" value="TYR_PHOSPHATASE_PTP"/>
    <property type="match status" value="1"/>
</dbReference>
<dbReference type="PANTHER" id="PTHR46163:SF2">
    <property type="entry name" value="PROTEIN-TYROSINE PHOSPHATASE"/>
    <property type="match status" value="1"/>
</dbReference>
<dbReference type="SMART" id="SM00194">
    <property type="entry name" value="PTPc"/>
    <property type="match status" value="1"/>
</dbReference>
<sequence length="1343" mass="151944">MLVSMETARDVATQLMETAPSVSYNFLHRAGILMGDSAISSNINYDDYLGDWKSIVKKLKESHPIVAGLSDILLLALHKTFKNPAGPTEALKQVEERACANNVAVNFYNFVNVGVPRDVFDDPILGRKYVRVIEGPANGRRSLPSCKSRLEFHGFSMASRSLLTKPLSRRKIQGKGTTKGNVKDDANYDDGTQIEQKWLKGKPRKESRVRVTRRTIDVSMAGNAPDVHLREFCLETAKTGVAKLVKDFNETRAASLKTPISRTAFDHNMDKNRYKDVVCGDEGRVVLTWPPGHPNDYIHANWVPVNGEKRYICTQGPTTKTVEDFWRLVWQEKSKGIVMLCGVMEMGKKKCEQYWPLKQGEQMISGLLTIRNMKVHEYEKMLISSALELSWQGETHRVEHIIWNGWPDRGVPDNYLACLRLIRKMAPLAPVIVHCSAGIGRTGTIVGLDMCQVNLHNGEPINMADIVRELRVHRHGSVQTDVQYIYMHRVLFSLAENKKAIREPEGASFLAEFQAFIKMKESLGMDDDDFNTLAYDDPDPFATGERQAGLFEDGEDIENIGNVTTGRGVKRPADVIDLNGSDNDVDMSVIDWHMRIDTHPLEELRKRRQDVMDEEAIKRLKRRMNDVKRRRTMPTDYDGEPAVETTTLKKKREELLSVPPIDGTPWLGVSSADRMERLYVRLRPLELPKGVENLAEEASVSTQNSFLAVSQPKKRSQMNAVPMHVLMSKANALLEEQQKERDREIDALLSEEYAPRGAVDSALWVDKYSPKCYAELLSDDGINRMLLTWVKMWDECSFKRKPPSIEHLLELEQKNLELDATMKPDRPRLRAAILYGQPGMGKTTLASIIARQAGYNPIDVNASGDRKVDYLKGLIEGVVRSVGSVNSMQQNNAKPNCLIIDEIDGAHVDTIKYLVSVISDKGRHAIRRPIICICNNLFATALRTLRPHAFLLELPATHPNRLHERLRTICDQEKLWLERAALQRVVEGCFGDIRSCLNTLQMLKSKQSADPNERITVSVVNEAINRQGIGRESMFDQWASVFSLTKHLDGKGIVKNEKERCRQLATMVSTCDELDKFHSGLYHNYLGKNVSLSAVKKAIVAFETLDLIETRIHKTQNYEMMRYMSTVTISVHLAVASHTRKKLEFPAAEQMIRDRMRQSIEVVSAIRSRPEVFKYSQASMVLDVLPQAIVIVQPPLKPMNESLYKAQELEAIKTSVDVHITLSSTFQLVHTQTGTNYVFQPPWNEIASFPFGPDYFRPNMVNSVRQMIAHRIELARIGLTEAEVAALNKKKQTGGGQPKSRAMSMLPEKTKLALNGKRFAIFYKFNQGSSNAIRRIIRMNGLF</sequence>
<dbReference type="Gene3D" id="3.90.190.10">
    <property type="entry name" value="Protein tyrosine phosphatase superfamily"/>
    <property type="match status" value="1"/>
</dbReference>